<dbReference type="PANTHER" id="PTHR30348:SF14">
    <property type="entry name" value="BLR8050 PROTEIN"/>
    <property type="match status" value="1"/>
</dbReference>
<gene>
    <name evidence="1" type="ORF">DJ021_14755</name>
</gene>
<dbReference type="Pfam" id="PF01904">
    <property type="entry name" value="DUF72"/>
    <property type="match status" value="1"/>
</dbReference>
<reference evidence="2" key="1">
    <citation type="submission" date="2018-05" db="EMBL/GenBank/DDBJ databases">
        <authorList>
            <person name="Li X."/>
        </authorList>
    </citation>
    <scope>NUCLEOTIDE SEQUENCE [LARGE SCALE GENOMIC DNA]</scope>
    <source>
        <strain evidence="2">HKS-05</strain>
    </source>
</reference>
<name>A0A328B2D0_9CAUL</name>
<dbReference type="InterPro" id="IPR036520">
    <property type="entry name" value="UPF0759_sf"/>
</dbReference>
<dbReference type="RefSeq" id="WP_111458269.1">
    <property type="nucleotide sequence ID" value="NZ_QFYP01000001.1"/>
</dbReference>
<organism evidence="1 2">
    <name type="scientific">Phenylobacterium hankyongense</name>
    <dbReference type="NCBI Taxonomy" id="1813876"/>
    <lineage>
        <taxon>Bacteria</taxon>
        <taxon>Pseudomonadati</taxon>
        <taxon>Pseudomonadota</taxon>
        <taxon>Alphaproteobacteria</taxon>
        <taxon>Caulobacterales</taxon>
        <taxon>Caulobacteraceae</taxon>
        <taxon>Phenylobacterium</taxon>
    </lineage>
</organism>
<dbReference type="AlphaFoldDB" id="A0A328B2D0"/>
<dbReference type="SUPFAM" id="SSF117396">
    <property type="entry name" value="TM1631-like"/>
    <property type="match status" value="1"/>
</dbReference>
<proteinExistence type="predicted"/>
<sequence length="241" mass="26292">MTDVRIGTAGWTIPRAVAEAFPAGGSGLQRYAARFSAAEINTTFYRSHRATTYERWRQTTPEGFRFAVKTPRTITHDRRLADTDGMLDAFLAEARLLGQKLGPVLVQLPPSLGFDAAAAGRFFAGLRTRFDGPVACEPRHLSWFDAAADDLMRGFEVARVAADPARHPGAGSPGGWSGFAYWRLHGSPRMYYSAYDEAWLEGLAAQLRAHPARETWCVFDNTTSGAAAANALRLRDLIGGG</sequence>
<dbReference type="InterPro" id="IPR002763">
    <property type="entry name" value="DUF72"/>
</dbReference>
<dbReference type="Proteomes" id="UP000249842">
    <property type="component" value="Unassembled WGS sequence"/>
</dbReference>
<dbReference type="PANTHER" id="PTHR30348">
    <property type="entry name" value="UNCHARACTERIZED PROTEIN YECE"/>
    <property type="match status" value="1"/>
</dbReference>
<dbReference type="OrthoDB" id="9780310at2"/>
<keyword evidence="2" id="KW-1185">Reference proteome</keyword>
<protein>
    <submittedName>
        <fullName evidence="1">DUF72 domain-containing protein</fullName>
    </submittedName>
</protein>
<accession>A0A328B2D0</accession>
<comment type="caution">
    <text evidence="1">The sequence shown here is derived from an EMBL/GenBank/DDBJ whole genome shotgun (WGS) entry which is preliminary data.</text>
</comment>
<dbReference type="Gene3D" id="3.20.20.410">
    <property type="entry name" value="Protein of unknown function UPF0759"/>
    <property type="match status" value="1"/>
</dbReference>
<evidence type="ECO:0000313" key="2">
    <source>
        <dbReference type="Proteomes" id="UP000249842"/>
    </source>
</evidence>
<evidence type="ECO:0000313" key="1">
    <source>
        <dbReference type="EMBL" id="RAK60977.1"/>
    </source>
</evidence>
<dbReference type="EMBL" id="QFYP01000001">
    <property type="protein sequence ID" value="RAK60977.1"/>
    <property type="molecule type" value="Genomic_DNA"/>
</dbReference>